<sequence length="162" mass="18492">MNTTISMVLLIGAIIAIIIIFYRVKESKKKKKVKEDLNGLAKDHGCTITYYDFWNHAKLGFDNKAGVLFFVRTIHEQEHSSVIKLSEISKCEMMRSVRSLSAGKNSPDVIDKIGLIFIANDKKKSDVTLEFYNTQYDSLNLNGELQLAEKWLALSQEFLQKD</sequence>
<dbReference type="eggNOG" id="ENOG5032YUJ">
    <property type="taxonomic scope" value="Bacteria"/>
</dbReference>
<dbReference type="AlphaFoldDB" id="W7YHJ4"/>
<accession>W7YHJ4</accession>
<comment type="caution">
    <text evidence="2">The sequence shown here is derived from an EMBL/GenBank/DDBJ whole genome shotgun (WGS) entry which is preliminary data.</text>
</comment>
<evidence type="ECO:0000313" key="3">
    <source>
        <dbReference type="Proteomes" id="UP000019402"/>
    </source>
</evidence>
<dbReference type="EMBL" id="BAMD01000033">
    <property type="protein sequence ID" value="GAF03926.1"/>
    <property type="molecule type" value="Genomic_DNA"/>
</dbReference>
<reference evidence="2 3" key="1">
    <citation type="journal article" date="2014" name="Genome Announc.">
        <title>Draft Genome Sequence of Cytophaga fermentans JCM 21142T, a Facultative Anaerobe Isolated from Marine Mud.</title>
        <authorList>
            <person name="Starns D."/>
            <person name="Oshima K."/>
            <person name="Suda W."/>
            <person name="Iino T."/>
            <person name="Yuki M."/>
            <person name="Inoue J."/>
            <person name="Kitamura K."/>
            <person name="Iida T."/>
            <person name="Darby A."/>
            <person name="Hattori M."/>
            <person name="Ohkuma M."/>
        </authorList>
    </citation>
    <scope>NUCLEOTIDE SEQUENCE [LARGE SCALE GENOMIC DNA]</scope>
    <source>
        <strain evidence="2 3">JCM 21142</strain>
    </source>
</reference>
<keyword evidence="3" id="KW-1185">Reference proteome</keyword>
<keyword evidence="1" id="KW-0472">Membrane</keyword>
<gene>
    <name evidence="2" type="ORF">JCM21142_72615</name>
</gene>
<keyword evidence="1" id="KW-1133">Transmembrane helix</keyword>
<evidence type="ECO:0000256" key="1">
    <source>
        <dbReference type="SAM" id="Phobius"/>
    </source>
</evidence>
<name>W7YHJ4_9BACT</name>
<dbReference type="STRING" id="869213.GCA_000517085_02214"/>
<evidence type="ECO:0000313" key="2">
    <source>
        <dbReference type="EMBL" id="GAF03926.1"/>
    </source>
</evidence>
<organism evidence="2 3">
    <name type="scientific">Saccharicrinis fermentans DSM 9555 = JCM 21142</name>
    <dbReference type="NCBI Taxonomy" id="869213"/>
    <lineage>
        <taxon>Bacteria</taxon>
        <taxon>Pseudomonadati</taxon>
        <taxon>Bacteroidota</taxon>
        <taxon>Bacteroidia</taxon>
        <taxon>Marinilabiliales</taxon>
        <taxon>Marinilabiliaceae</taxon>
        <taxon>Saccharicrinis</taxon>
    </lineage>
</organism>
<dbReference type="RefSeq" id="WP_044213385.1">
    <property type="nucleotide sequence ID" value="NZ_BAMD01000033.1"/>
</dbReference>
<protein>
    <submittedName>
        <fullName evidence="2">Uncharacterized protein</fullName>
    </submittedName>
</protein>
<proteinExistence type="predicted"/>
<feature type="transmembrane region" description="Helical" evidence="1">
    <location>
        <begin position="6"/>
        <end position="24"/>
    </location>
</feature>
<dbReference type="OrthoDB" id="1122746at2"/>
<keyword evidence="1" id="KW-0812">Transmembrane</keyword>
<dbReference type="Proteomes" id="UP000019402">
    <property type="component" value="Unassembled WGS sequence"/>
</dbReference>